<reference evidence="1 2" key="1">
    <citation type="submission" date="2018-03" db="EMBL/GenBank/DDBJ databases">
        <title>Genomic Encyclopedia of Archaeal and Bacterial Type Strains, Phase II (KMG-II): from individual species to whole genera.</title>
        <authorList>
            <person name="Goeker M."/>
        </authorList>
    </citation>
    <scope>NUCLEOTIDE SEQUENCE [LARGE SCALE GENOMIC DNA]</scope>
    <source>
        <strain evidence="1 2">DSM 44720</strain>
    </source>
</reference>
<comment type="caution">
    <text evidence="1">The sequence shown here is derived from an EMBL/GenBank/DDBJ whole genome shotgun (WGS) entry which is preliminary data.</text>
</comment>
<keyword evidence="2" id="KW-1185">Reference proteome</keyword>
<dbReference type="AlphaFoldDB" id="A0A2T0S5L7"/>
<name>A0A2T0S5L7_9PSEU</name>
<organism evidence="1 2">
    <name type="scientific">Umezawaea tangerina</name>
    <dbReference type="NCBI Taxonomy" id="84725"/>
    <lineage>
        <taxon>Bacteria</taxon>
        <taxon>Bacillati</taxon>
        <taxon>Actinomycetota</taxon>
        <taxon>Actinomycetes</taxon>
        <taxon>Pseudonocardiales</taxon>
        <taxon>Pseudonocardiaceae</taxon>
        <taxon>Umezawaea</taxon>
    </lineage>
</organism>
<dbReference type="Proteomes" id="UP000239494">
    <property type="component" value="Unassembled WGS sequence"/>
</dbReference>
<protein>
    <submittedName>
        <fullName evidence="1">Uncharacterized protein</fullName>
    </submittedName>
</protein>
<evidence type="ECO:0000313" key="1">
    <source>
        <dbReference type="EMBL" id="PRY28583.1"/>
    </source>
</evidence>
<dbReference type="EMBL" id="PVTF01000028">
    <property type="protein sequence ID" value="PRY28583.1"/>
    <property type="molecule type" value="Genomic_DNA"/>
</dbReference>
<accession>A0A2T0S5L7</accession>
<gene>
    <name evidence="1" type="ORF">CLV43_1286</name>
</gene>
<dbReference type="RefSeq" id="WP_106197058.1">
    <property type="nucleotide sequence ID" value="NZ_PVTF01000028.1"/>
</dbReference>
<proteinExistence type="predicted"/>
<evidence type="ECO:0000313" key="2">
    <source>
        <dbReference type="Proteomes" id="UP000239494"/>
    </source>
</evidence>
<sequence length="162" mass="17313">MQFTEVVDTLALNAHITHAQQAIRAEHGTGASRWLAQQAGISQRTARRWLSAELPRSRTDIVARLANRLFTAAQRLRTAQSIDFGAVAVTYDGHHEGTRHIGPVTVDPALARDLATVATHLETGSLPAAADALSTAALTAYSPGLEDTLAVDQYDHGVDVTP</sequence>